<keyword evidence="3 6" id="KW-0812">Transmembrane</keyword>
<feature type="transmembrane region" description="Helical" evidence="6">
    <location>
        <begin position="241"/>
        <end position="259"/>
    </location>
</feature>
<feature type="domain" description="PhoU" evidence="7">
    <location>
        <begin position="447"/>
        <end position="532"/>
    </location>
</feature>
<dbReference type="EMBL" id="UFWZ01000001">
    <property type="protein sequence ID" value="SUY48227.1"/>
    <property type="molecule type" value="Genomic_DNA"/>
</dbReference>
<feature type="transmembrane region" description="Helical" evidence="6">
    <location>
        <begin position="166"/>
        <end position="189"/>
    </location>
</feature>
<feature type="transmembrane region" description="Helical" evidence="6">
    <location>
        <begin position="6"/>
        <end position="25"/>
    </location>
</feature>
<dbReference type="InterPro" id="IPR026022">
    <property type="entry name" value="PhoU_dom"/>
</dbReference>
<evidence type="ECO:0000313" key="8">
    <source>
        <dbReference type="EMBL" id="SUY48227.1"/>
    </source>
</evidence>
<reference evidence="8 9" key="1">
    <citation type="submission" date="2018-06" db="EMBL/GenBank/DDBJ databases">
        <authorList>
            <consortium name="Pathogen Informatics"/>
            <person name="Doyle S."/>
        </authorList>
    </citation>
    <scope>NUCLEOTIDE SEQUENCE [LARGE SCALE GENOMIC DNA]</scope>
    <source>
        <strain evidence="8 9">NCTC9836</strain>
    </source>
</reference>
<dbReference type="InterPro" id="IPR004633">
    <property type="entry name" value="NaPi_cotrn-rel/YqeW-like"/>
</dbReference>
<dbReference type="PANTHER" id="PTHR10010:SF46">
    <property type="entry name" value="SODIUM-DEPENDENT PHOSPHATE TRANSPORT PROTEIN 2B"/>
    <property type="match status" value="1"/>
</dbReference>
<dbReference type="NCBIfam" id="NF037997">
    <property type="entry name" value="Na_Pi_symport"/>
    <property type="match status" value="1"/>
</dbReference>
<evidence type="ECO:0000256" key="4">
    <source>
        <dbReference type="ARBA" id="ARBA00022989"/>
    </source>
</evidence>
<dbReference type="GO" id="GO:0044341">
    <property type="term" value="P:sodium-dependent phosphate transport"/>
    <property type="evidence" value="ECO:0007669"/>
    <property type="project" value="InterPro"/>
</dbReference>
<evidence type="ECO:0000259" key="7">
    <source>
        <dbReference type="Pfam" id="PF01895"/>
    </source>
</evidence>
<dbReference type="NCBIfam" id="TIGR00704">
    <property type="entry name" value="NaPi_cotrn_rel"/>
    <property type="match status" value="1"/>
</dbReference>
<dbReference type="Pfam" id="PF02690">
    <property type="entry name" value="Na_Pi_cotrans"/>
    <property type="match status" value="1"/>
</dbReference>
<dbReference type="SUPFAM" id="SSF109755">
    <property type="entry name" value="PhoU-like"/>
    <property type="match status" value="1"/>
</dbReference>
<proteinExistence type="predicted"/>
<dbReference type="GO" id="GO:0005436">
    <property type="term" value="F:sodium:phosphate symporter activity"/>
    <property type="evidence" value="ECO:0007669"/>
    <property type="project" value="InterPro"/>
</dbReference>
<keyword evidence="9" id="KW-1185">Reference proteome</keyword>
<dbReference type="OrthoDB" id="9763003at2"/>
<evidence type="ECO:0000256" key="3">
    <source>
        <dbReference type="ARBA" id="ARBA00022692"/>
    </source>
</evidence>
<dbReference type="AlphaFoldDB" id="A0A381JCU6"/>
<organism evidence="8 9">
    <name type="scientific">Clostridium putrefaciens</name>
    <dbReference type="NCBI Taxonomy" id="99675"/>
    <lineage>
        <taxon>Bacteria</taxon>
        <taxon>Bacillati</taxon>
        <taxon>Bacillota</taxon>
        <taxon>Clostridia</taxon>
        <taxon>Eubacteriales</taxon>
        <taxon>Clostridiaceae</taxon>
        <taxon>Clostridium</taxon>
    </lineage>
</organism>
<sequence length="538" mass="58161">MNAMTIIIGLIGGLGLFLYGMKLMGEGLENAAGEGLKSILEKATSNKFMGVLVGAIITAVVQSSSATTVMVVGFVNAGLMNLSQAVGVIMGANIGTTITAQLVAFKLDTIAPIFVGIGVAIVMFSKSTKRREFGNIILGFGMLFMGMAIMGDAMKPIAESQQFKDLIIAIGDNWSIGIVAGLAMTAVVQSSSATTAILIALAGTGSIDMSIAIPIILGCNIGTCVTALLSSIGTSKTARKAAIIHLCFNVIGTLIFIPLRVPLAQLVQQVSPLNVQRQIANAHAVFNITNTIILLPLSNYLILIANKVIKGDDEIEKAGAKFIDDRLLETPVIALGQLIKEVLRMANKAKQNVEIAIKAFESDDEKLVEKVYKNEKIINVLEQEITTYLVKLSKTEVSDQQKGIIASTFHVVNDIERIGDHAENIADLTNEKIIKRLEYTSEALEELKQMYDYTIYSLQLAIESYENNDPNKVEELLNVEQRIDTLEREFRSSHIRRLNEGKCTATAGAVYLDIISNLERIGDHSTNIAENINASVSR</sequence>
<feature type="domain" description="PhoU" evidence="7">
    <location>
        <begin position="342"/>
        <end position="428"/>
    </location>
</feature>
<dbReference type="Gene3D" id="1.20.58.220">
    <property type="entry name" value="Phosphate transport system protein phou homolog 2, domain 2"/>
    <property type="match status" value="1"/>
</dbReference>
<accession>A0A381JCU6</accession>
<gene>
    <name evidence="8" type="primary">phoU_2</name>
    <name evidence="8" type="ORF">NCTC9836_02603</name>
</gene>
<dbReference type="Pfam" id="PF01895">
    <property type="entry name" value="PhoU"/>
    <property type="match status" value="2"/>
</dbReference>
<dbReference type="GO" id="GO:0005886">
    <property type="term" value="C:plasma membrane"/>
    <property type="evidence" value="ECO:0007669"/>
    <property type="project" value="UniProtKB-SubCell"/>
</dbReference>
<evidence type="ECO:0000256" key="1">
    <source>
        <dbReference type="ARBA" id="ARBA00004651"/>
    </source>
</evidence>
<keyword evidence="4 6" id="KW-1133">Transmembrane helix</keyword>
<comment type="subcellular location">
    <subcellularLocation>
        <location evidence="1">Cell membrane</location>
        <topology evidence="1">Multi-pass membrane protein</topology>
    </subcellularLocation>
</comment>
<evidence type="ECO:0000313" key="9">
    <source>
        <dbReference type="Proteomes" id="UP000254664"/>
    </source>
</evidence>
<protein>
    <submittedName>
        <fullName evidence="8">Na/Pi-cotransporter family protein/PhoU family protein</fullName>
    </submittedName>
</protein>
<evidence type="ECO:0000256" key="6">
    <source>
        <dbReference type="SAM" id="Phobius"/>
    </source>
</evidence>
<dbReference type="PANTHER" id="PTHR10010">
    <property type="entry name" value="SOLUTE CARRIER FAMILY 34 SODIUM PHOSPHATE , MEMBER 2-RELATED"/>
    <property type="match status" value="1"/>
</dbReference>
<feature type="transmembrane region" description="Helical" evidence="6">
    <location>
        <begin position="279"/>
        <end position="302"/>
    </location>
</feature>
<feature type="transmembrane region" description="Helical" evidence="6">
    <location>
        <begin position="209"/>
        <end position="229"/>
    </location>
</feature>
<dbReference type="InterPro" id="IPR003841">
    <property type="entry name" value="Na/Pi_transpt"/>
</dbReference>
<evidence type="ECO:0000256" key="2">
    <source>
        <dbReference type="ARBA" id="ARBA00022475"/>
    </source>
</evidence>
<dbReference type="RefSeq" id="WP_115642068.1">
    <property type="nucleotide sequence ID" value="NZ_UFWZ01000001.1"/>
</dbReference>
<dbReference type="Proteomes" id="UP000254664">
    <property type="component" value="Unassembled WGS sequence"/>
</dbReference>
<dbReference type="InterPro" id="IPR038078">
    <property type="entry name" value="PhoU-like_sf"/>
</dbReference>
<feature type="transmembrane region" description="Helical" evidence="6">
    <location>
        <begin position="103"/>
        <end position="124"/>
    </location>
</feature>
<feature type="transmembrane region" description="Helical" evidence="6">
    <location>
        <begin position="136"/>
        <end position="154"/>
    </location>
</feature>
<evidence type="ECO:0000256" key="5">
    <source>
        <dbReference type="ARBA" id="ARBA00023136"/>
    </source>
</evidence>
<keyword evidence="5 6" id="KW-0472">Membrane</keyword>
<keyword evidence="2" id="KW-1003">Cell membrane</keyword>
<name>A0A381JCU6_9CLOT</name>